<reference evidence="3" key="1">
    <citation type="journal article" date="2005" name="Science">
        <title>Life at depth: Photobacterium profundum genome sequence and expression analysis.</title>
        <authorList>
            <person name="Vezzi A."/>
            <person name="Campanaro S."/>
            <person name="D'Angelo M."/>
            <person name="Simonato F."/>
            <person name="Vitulo N."/>
            <person name="Lauro F.M."/>
            <person name="Cestaro A."/>
            <person name="Malacrida G."/>
            <person name="Simionati B."/>
            <person name="Cannata N."/>
            <person name="Romualdi C."/>
            <person name="Bartlett D.H."/>
            <person name="Valle G."/>
        </authorList>
    </citation>
    <scope>NUCLEOTIDE SEQUENCE [LARGE SCALE GENOMIC DNA]</scope>
    <source>
        <strain evidence="3">ATCC BAA-1253 / SS9</strain>
    </source>
</reference>
<dbReference type="EMBL" id="CR378669">
    <property type="protein sequence ID" value="CAG20474.1"/>
    <property type="molecule type" value="Genomic_DNA"/>
</dbReference>
<keyword evidence="1" id="KW-1133">Transmembrane helix</keyword>
<dbReference type="KEGG" id="ppr:PBPRA2072"/>
<name>Q6LQF2_PHOPR</name>
<evidence type="ECO:0000313" key="3">
    <source>
        <dbReference type="Proteomes" id="UP000000593"/>
    </source>
</evidence>
<dbReference type="Proteomes" id="UP000000593">
    <property type="component" value="Chromosome 1"/>
</dbReference>
<keyword evidence="1" id="KW-0472">Membrane</keyword>
<evidence type="ECO:0000313" key="2">
    <source>
        <dbReference type="EMBL" id="CAG20474.1"/>
    </source>
</evidence>
<proteinExistence type="predicted"/>
<feature type="transmembrane region" description="Helical" evidence="1">
    <location>
        <begin position="30"/>
        <end position="47"/>
    </location>
</feature>
<gene>
    <name evidence="2" type="ordered locus">PBPRA2072</name>
</gene>
<accession>Q6LQF2</accession>
<organism evidence="2 3">
    <name type="scientific">Photobacterium profundum (strain SS9)</name>
    <dbReference type="NCBI Taxonomy" id="298386"/>
    <lineage>
        <taxon>Bacteria</taxon>
        <taxon>Pseudomonadati</taxon>
        <taxon>Pseudomonadota</taxon>
        <taxon>Gammaproteobacteria</taxon>
        <taxon>Vibrionales</taxon>
        <taxon>Vibrionaceae</taxon>
        <taxon>Photobacterium</taxon>
    </lineage>
</organism>
<sequence>MLTYCINRHWGLILPMADCYARKMYKKSILLNYCFCVVRFLGVIYWFDLLFGRYLYFILLMEDEAVIYSKKKHAFNKPFLEKEYGLSIFITSRIITIKFSYMVCVNY</sequence>
<keyword evidence="3" id="KW-1185">Reference proteome</keyword>
<dbReference type="HOGENOM" id="CLU_2207574_0_0_6"/>
<evidence type="ECO:0000256" key="1">
    <source>
        <dbReference type="SAM" id="Phobius"/>
    </source>
</evidence>
<keyword evidence="1" id="KW-0812">Transmembrane</keyword>
<protein>
    <submittedName>
        <fullName evidence="2">Uncharacterized protein</fullName>
    </submittedName>
</protein>
<dbReference type="AlphaFoldDB" id="Q6LQF2"/>